<evidence type="ECO:0000256" key="3">
    <source>
        <dbReference type="ARBA" id="ARBA00022630"/>
    </source>
</evidence>
<keyword evidence="4" id="KW-0274">FAD</keyword>
<feature type="domain" description="Glucose-methanol-choline oxidoreductase N-terminal" evidence="6">
    <location>
        <begin position="35"/>
        <end position="148"/>
    </location>
</feature>
<keyword evidence="8" id="KW-1185">Reference proteome</keyword>
<dbReference type="InterPro" id="IPR036188">
    <property type="entry name" value="FAD/NAD-bd_sf"/>
</dbReference>
<comment type="caution">
    <text evidence="7">The sequence shown here is derived from an EMBL/GenBank/DDBJ whole genome shotgun (WGS) entry which is preliminary data.</text>
</comment>
<sequence>MDFLEGGLINHYSRENLQGWAAHSGRSFAVQHHVSIDPKTGTRSDAATAYFDPAKRRPNLHVLTGALAEKIILDTVRNIPTAVGVKVSKDGKSSMFTAKTEVILAAVVLGTPKLLELSGIGGKPLLDKLGIPVMVDNPNVGENLQDHPNTGVSFEVADGVETRDGLSRQDPEALNAAMEDYINHKRGPLTVGGNFAEALLPVPDFVKGAGAEALLKQVLDDTAAVHIPGAFISYHEEFVRSLLAKPSEGLQMF</sequence>
<evidence type="ECO:0000313" key="8">
    <source>
        <dbReference type="Proteomes" id="UP001600888"/>
    </source>
</evidence>
<dbReference type="Gene3D" id="3.50.50.60">
    <property type="entry name" value="FAD/NAD(P)-binding domain"/>
    <property type="match status" value="1"/>
</dbReference>
<keyword evidence="3" id="KW-0285">Flavoprotein</keyword>
<dbReference type="PANTHER" id="PTHR11552">
    <property type="entry name" value="GLUCOSE-METHANOL-CHOLINE GMC OXIDOREDUCTASE"/>
    <property type="match status" value="1"/>
</dbReference>
<dbReference type="Proteomes" id="UP001600888">
    <property type="component" value="Unassembled WGS sequence"/>
</dbReference>
<name>A0ABR4DWM6_9PEZI</name>
<dbReference type="Pfam" id="PF00732">
    <property type="entry name" value="GMC_oxred_N"/>
    <property type="match status" value="1"/>
</dbReference>
<dbReference type="PANTHER" id="PTHR11552:SF201">
    <property type="entry name" value="GLUCOSE-METHANOL-CHOLINE OXIDOREDUCTASE N-TERMINAL DOMAIN-CONTAINING PROTEIN"/>
    <property type="match status" value="1"/>
</dbReference>
<organism evidence="7 8">
    <name type="scientific">Diaporthe vaccinii</name>
    <dbReference type="NCBI Taxonomy" id="105482"/>
    <lineage>
        <taxon>Eukaryota</taxon>
        <taxon>Fungi</taxon>
        <taxon>Dikarya</taxon>
        <taxon>Ascomycota</taxon>
        <taxon>Pezizomycotina</taxon>
        <taxon>Sordariomycetes</taxon>
        <taxon>Sordariomycetidae</taxon>
        <taxon>Diaporthales</taxon>
        <taxon>Diaporthaceae</taxon>
        <taxon>Diaporthe</taxon>
        <taxon>Diaporthe eres species complex</taxon>
    </lineage>
</organism>
<proteinExistence type="inferred from homology"/>
<evidence type="ECO:0000256" key="1">
    <source>
        <dbReference type="ARBA" id="ARBA00001974"/>
    </source>
</evidence>
<dbReference type="EMBL" id="JBAWTH010000178">
    <property type="protein sequence ID" value="KAL2273599.1"/>
    <property type="molecule type" value="Genomic_DNA"/>
</dbReference>
<dbReference type="InterPro" id="IPR012132">
    <property type="entry name" value="GMC_OxRdtase"/>
</dbReference>
<protein>
    <recommendedName>
        <fullName evidence="6">Glucose-methanol-choline oxidoreductase N-terminal domain-containing protein</fullName>
    </recommendedName>
</protein>
<comment type="similarity">
    <text evidence="2">Belongs to the GMC oxidoreductase family.</text>
</comment>
<evidence type="ECO:0000256" key="4">
    <source>
        <dbReference type="ARBA" id="ARBA00022827"/>
    </source>
</evidence>
<comment type="cofactor">
    <cofactor evidence="1">
        <name>FAD</name>
        <dbReference type="ChEBI" id="CHEBI:57692"/>
    </cofactor>
</comment>
<reference evidence="7 8" key="1">
    <citation type="submission" date="2024-03" db="EMBL/GenBank/DDBJ databases">
        <title>A high-quality draft genome sequence of Diaporthe vaccinii, a causative agent of upright dieback and viscid rot disease in cranberry plants.</title>
        <authorList>
            <person name="Sarrasin M."/>
            <person name="Lang B.F."/>
            <person name="Burger G."/>
        </authorList>
    </citation>
    <scope>NUCLEOTIDE SEQUENCE [LARGE SCALE GENOMIC DNA]</scope>
    <source>
        <strain evidence="7 8">IS7</strain>
    </source>
</reference>
<dbReference type="InterPro" id="IPR000172">
    <property type="entry name" value="GMC_OxRdtase_N"/>
</dbReference>
<evidence type="ECO:0000259" key="6">
    <source>
        <dbReference type="Pfam" id="PF00732"/>
    </source>
</evidence>
<keyword evidence="5" id="KW-0560">Oxidoreductase</keyword>
<evidence type="ECO:0000256" key="2">
    <source>
        <dbReference type="ARBA" id="ARBA00010790"/>
    </source>
</evidence>
<dbReference type="SUPFAM" id="SSF51905">
    <property type="entry name" value="FAD/NAD(P)-binding domain"/>
    <property type="match status" value="1"/>
</dbReference>
<evidence type="ECO:0000256" key="5">
    <source>
        <dbReference type="ARBA" id="ARBA00023002"/>
    </source>
</evidence>
<evidence type="ECO:0000313" key="7">
    <source>
        <dbReference type="EMBL" id="KAL2273599.1"/>
    </source>
</evidence>
<accession>A0ABR4DWM6</accession>
<dbReference type="Gene3D" id="3.30.560.10">
    <property type="entry name" value="Glucose Oxidase, domain 3"/>
    <property type="match status" value="1"/>
</dbReference>
<gene>
    <name evidence="7" type="ORF">FJTKL_04196</name>
</gene>